<evidence type="ECO:0000256" key="2">
    <source>
        <dbReference type="ARBA" id="ARBA00022741"/>
    </source>
</evidence>
<proteinExistence type="inferred from homology"/>
<keyword evidence="3" id="KW-0067">ATP-binding</keyword>
<organism evidence="5 6">
    <name type="scientific">Proteiniclasticum ruminis</name>
    <dbReference type="NCBI Taxonomy" id="398199"/>
    <lineage>
        <taxon>Bacteria</taxon>
        <taxon>Bacillati</taxon>
        <taxon>Bacillota</taxon>
        <taxon>Clostridia</taxon>
        <taxon>Eubacteriales</taxon>
        <taxon>Clostridiaceae</taxon>
        <taxon>Proteiniclasticum</taxon>
    </lineage>
</organism>
<protein>
    <submittedName>
        <fullName evidence="5">General secretion pathway protein E/type IV pilus assembly protein PilB</fullName>
    </submittedName>
</protein>
<dbReference type="PANTHER" id="PTHR30258">
    <property type="entry name" value="TYPE II SECRETION SYSTEM PROTEIN GSPE-RELATED"/>
    <property type="match status" value="1"/>
</dbReference>
<name>A0A1G8TDB6_9CLOT</name>
<gene>
    <name evidence="5" type="ORF">SAMN05421804_11811</name>
</gene>
<evidence type="ECO:0000313" key="5">
    <source>
        <dbReference type="EMBL" id="SDJ39566.1"/>
    </source>
</evidence>
<dbReference type="Proteomes" id="UP000183255">
    <property type="component" value="Unassembled WGS sequence"/>
</dbReference>
<dbReference type="InterPro" id="IPR001482">
    <property type="entry name" value="T2SS/T4SS_dom"/>
</dbReference>
<dbReference type="Gene3D" id="3.30.450.90">
    <property type="match status" value="1"/>
</dbReference>
<comment type="similarity">
    <text evidence="1">Belongs to the GSP E family.</text>
</comment>
<dbReference type="GO" id="GO:0005886">
    <property type="term" value="C:plasma membrane"/>
    <property type="evidence" value="ECO:0007669"/>
    <property type="project" value="TreeGrafter"/>
</dbReference>
<accession>A0A1G8TDB6</accession>
<dbReference type="GO" id="GO:0005524">
    <property type="term" value="F:ATP binding"/>
    <property type="evidence" value="ECO:0007669"/>
    <property type="project" value="UniProtKB-KW"/>
</dbReference>
<dbReference type="Gene3D" id="3.40.50.300">
    <property type="entry name" value="P-loop containing nucleotide triphosphate hydrolases"/>
    <property type="match status" value="1"/>
</dbReference>
<dbReference type="SUPFAM" id="SSF52540">
    <property type="entry name" value="P-loop containing nucleoside triphosphate hydrolases"/>
    <property type="match status" value="1"/>
</dbReference>
<dbReference type="GO" id="GO:0016887">
    <property type="term" value="F:ATP hydrolysis activity"/>
    <property type="evidence" value="ECO:0007669"/>
    <property type="project" value="TreeGrafter"/>
</dbReference>
<dbReference type="EMBL" id="FNDZ01000018">
    <property type="protein sequence ID" value="SDJ39566.1"/>
    <property type="molecule type" value="Genomic_DNA"/>
</dbReference>
<dbReference type="PANTHER" id="PTHR30258:SF2">
    <property type="entry name" value="COMG OPERON PROTEIN 1"/>
    <property type="match status" value="1"/>
</dbReference>
<evidence type="ECO:0000313" key="6">
    <source>
        <dbReference type="Proteomes" id="UP000183255"/>
    </source>
</evidence>
<sequence length="291" mass="33387">MNLEEILDRSKDGQISDIHFLPKKDHVLLCFREEGGIEEIHRYTVEMYTLLVQKIKVLGRLNISEKRLPQDGVFEYQDQSFRVSFLKSVYGESLVIRKFDRSFRSLFATGLPIPLCERLLKRIESIRGVHLIAGETGMGKTTTFYGLLRELTNQKYKVLTIEDPVENYVEDLVQCQINALSGFTYERAVFAALRQDPDYIAIGEIRNEETARMALRAALTGHPVISTIHAFSYKSAYEKLKEFGLQKEELTMLLSTVFYQKLVFEKGGKKAYGKLETNPEETILQQGTVLL</sequence>
<dbReference type="InterPro" id="IPR027417">
    <property type="entry name" value="P-loop_NTPase"/>
</dbReference>
<evidence type="ECO:0000259" key="4">
    <source>
        <dbReference type="Pfam" id="PF00437"/>
    </source>
</evidence>
<keyword evidence="2" id="KW-0547">Nucleotide-binding</keyword>
<feature type="domain" description="Bacterial type II secretion system protein E" evidence="4">
    <location>
        <begin position="13"/>
        <end position="264"/>
    </location>
</feature>
<evidence type="ECO:0000256" key="3">
    <source>
        <dbReference type="ARBA" id="ARBA00022840"/>
    </source>
</evidence>
<dbReference type="RefSeq" id="WP_051651726.1">
    <property type="nucleotide sequence ID" value="NZ_DAMANS010000060.1"/>
</dbReference>
<evidence type="ECO:0000256" key="1">
    <source>
        <dbReference type="ARBA" id="ARBA00006611"/>
    </source>
</evidence>
<dbReference type="AlphaFoldDB" id="A0A1G8TDB6"/>
<reference evidence="5 6" key="1">
    <citation type="submission" date="2016-10" db="EMBL/GenBank/DDBJ databases">
        <authorList>
            <person name="de Groot N.N."/>
        </authorList>
    </citation>
    <scope>NUCLEOTIDE SEQUENCE [LARGE SCALE GENOMIC DNA]</scope>
    <source>
        <strain evidence="5 6">CGMCC 1.5058</strain>
    </source>
</reference>
<dbReference type="Pfam" id="PF00437">
    <property type="entry name" value="T2SSE"/>
    <property type="match status" value="1"/>
</dbReference>